<comment type="subunit">
    <text evidence="9">The Tat system comprises two distinct complexes: a TatABC complex, containing multiple copies of TatA, TatB and TatC subunits, and a separate TatA complex, containing only TatA subunits. Substrates initially bind to the TatABC complex, which probably triggers association of the separate TatA complex to form the active translocon.</text>
</comment>
<evidence type="ECO:0000256" key="1">
    <source>
        <dbReference type="ARBA" id="ARBA00004167"/>
    </source>
</evidence>
<reference evidence="11 12" key="1">
    <citation type="submission" date="2019-04" db="EMBL/GenBank/DDBJ databases">
        <title>Natronospirillum operosus gen. nov., sp. nov., a haloalkaliphilic satellite isolated from decaying biomass of laboratory culture of cyanobacterium Geitlerinema sp. and proposal of Natronospirillaceae fam. nov. and Saccharospirillaceae fam. nov.</title>
        <authorList>
            <person name="Kevbrin V."/>
            <person name="Boltyanskaya Y."/>
            <person name="Koziaeva V."/>
            <person name="Grouzdev D.S."/>
            <person name="Park M."/>
            <person name="Cho J."/>
        </authorList>
    </citation>
    <scope>NUCLEOTIDE SEQUENCE [LARGE SCALE GENOMIC DNA]</scope>
    <source>
        <strain evidence="11 12">G-116</strain>
    </source>
</reference>
<evidence type="ECO:0000256" key="6">
    <source>
        <dbReference type="ARBA" id="ARBA00022989"/>
    </source>
</evidence>
<evidence type="ECO:0000256" key="5">
    <source>
        <dbReference type="ARBA" id="ARBA00022927"/>
    </source>
</evidence>
<evidence type="ECO:0000256" key="7">
    <source>
        <dbReference type="ARBA" id="ARBA00023010"/>
    </source>
</evidence>
<dbReference type="InterPro" id="IPR018448">
    <property type="entry name" value="TatB"/>
</dbReference>
<dbReference type="HAMAP" id="MF_00237">
    <property type="entry name" value="TatB"/>
    <property type="match status" value="1"/>
</dbReference>
<evidence type="ECO:0000256" key="10">
    <source>
        <dbReference type="SAM" id="MobiDB-lite"/>
    </source>
</evidence>
<proteinExistence type="inferred from homology"/>
<dbReference type="GO" id="GO:0033281">
    <property type="term" value="C:TAT protein transport complex"/>
    <property type="evidence" value="ECO:0007669"/>
    <property type="project" value="UniProtKB-UniRule"/>
</dbReference>
<evidence type="ECO:0000313" key="12">
    <source>
        <dbReference type="Proteomes" id="UP000297475"/>
    </source>
</evidence>
<feature type="region of interest" description="Disordered" evidence="10">
    <location>
        <begin position="62"/>
        <end position="135"/>
    </location>
</feature>
<dbReference type="Proteomes" id="UP000297475">
    <property type="component" value="Unassembled WGS sequence"/>
</dbReference>
<evidence type="ECO:0000256" key="4">
    <source>
        <dbReference type="ARBA" id="ARBA00022692"/>
    </source>
</evidence>
<dbReference type="EMBL" id="SRMF01000003">
    <property type="protein sequence ID" value="TGG93262.1"/>
    <property type="molecule type" value="Genomic_DNA"/>
</dbReference>
<evidence type="ECO:0000313" key="11">
    <source>
        <dbReference type="EMBL" id="TGG93262.1"/>
    </source>
</evidence>
<dbReference type="Gene3D" id="1.20.5.3310">
    <property type="match status" value="1"/>
</dbReference>
<dbReference type="PANTHER" id="PTHR33162">
    <property type="entry name" value="SEC-INDEPENDENT PROTEIN TRANSLOCASE PROTEIN TATA, CHLOROPLASTIC"/>
    <property type="match status" value="1"/>
</dbReference>
<keyword evidence="12" id="KW-1185">Reference proteome</keyword>
<dbReference type="AlphaFoldDB" id="A0A4Z0WDI2"/>
<dbReference type="PRINTS" id="PR01506">
    <property type="entry name" value="TATBPROTEIN"/>
</dbReference>
<keyword evidence="6 9" id="KW-1133">Transmembrane helix</keyword>
<protein>
    <recommendedName>
        <fullName evidence="9">Sec-independent protein translocase protein TatB</fullName>
    </recommendedName>
</protein>
<accession>A0A4Z0WDI2</accession>
<keyword evidence="2 9" id="KW-0813">Transport</keyword>
<dbReference type="NCBIfam" id="TIGR01410">
    <property type="entry name" value="tatB"/>
    <property type="match status" value="1"/>
</dbReference>
<sequence length="135" mass="15120">MFDMGFLELAMLAGIGLIVLGPERLPVAARTVGRYIGQARRFVGKFQRQIEQEMRLEELNRKIMEDTKDQTFTNNDGTTTTSRREPVENDPGFYAEHPERRPPEPGTDDAAPTEEQPATPDADSSTDQQPPGDRS</sequence>
<comment type="function">
    <text evidence="9">Part of the twin-arginine translocation (Tat) system that transports large folded proteins containing a characteristic twin-arginine motif in their signal peptide across membranes. Together with TatC, TatB is part of a receptor directly interacting with Tat signal peptides. TatB may form an oligomeric binding site that transiently accommodates folded Tat precursor proteins before their translocation.</text>
</comment>
<comment type="caution">
    <text evidence="11">The sequence shown here is derived from an EMBL/GenBank/DDBJ whole genome shotgun (WGS) entry which is preliminary data.</text>
</comment>
<dbReference type="OrthoDB" id="9816005at2"/>
<evidence type="ECO:0000256" key="3">
    <source>
        <dbReference type="ARBA" id="ARBA00022475"/>
    </source>
</evidence>
<keyword evidence="8 9" id="KW-0472">Membrane</keyword>
<comment type="similarity">
    <text evidence="9">Belongs to the TatB family.</text>
</comment>
<evidence type="ECO:0000256" key="8">
    <source>
        <dbReference type="ARBA" id="ARBA00023136"/>
    </source>
</evidence>
<keyword evidence="7 9" id="KW-0811">Translocation</keyword>
<gene>
    <name evidence="9 11" type="primary">tatB</name>
    <name evidence="11" type="ORF">E4656_09395</name>
</gene>
<organism evidence="11 12">
    <name type="scientific">Natronospirillum operosum</name>
    <dbReference type="NCBI Taxonomy" id="2759953"/>
    <lineage>
        <taxon>Bacteria</taxon>
        <taxon>Pseudomonadati</taxon>
        <taxon>Pseudomonadota</taxon>
        <taxon>Gammaproteobacteria</taxon>
        <taxon>Oceanospirillales</taxon>
        <taxon>Natronospirillaceae</taxon>
        <taxon>Natronospirillum</taxon>
    </lineage>
</organism>
<evidence type="ECO:0000256" key="2">
    <source>
        <dbReference type="ARBA" id="ARBA00022448"/>
    </source>
</evidence>
<dbReference type="RefSeq" id="WP_135482972.1">
    <property type="nucleotide sequence ID" value="NZ_SRMF01000003.1"/>
</dbReference>
<dbReference type="Pfam" id="PF02416">
    <property type="entry name" value="TatA_B_E"/>
    <property type="match status" value="1"/>
</dbReference>
<feature type="compositionally biased region" description="Low complexity" evidence="10">
    <location>
        <begin position="71"/>
        <end position="81"/>
    </location>
</feature>
<dbReference type="PANTHER" id="PTHR33162:SF1">
    <property type="entry name" value="SEC-INDEPENDENT PROTEIN TRANSLOCASE PROTEIN TATA, CHLOROPLASTIC"/>
    <property type="match status" value="1"/>
</dbReference>
<comment type="subcellular location">
    <subcellularLocation>
        <location evidence="9">Cell membrane</location>
        <topology evidence="9">Single-pass membrane protein</topology>
    </subcellularLocation>
    <subcellularLocation>
        <location evidence="1">Membrane</location>
        <topology evidence="1">Single-pass membrane protein</topology>
    </subcellularLocation>
</comment>
<keyword evidence="4 9" id="KW-0812">Transmembrane</keyword>
<name>A0A4Z0WDI2_9GAMM</name>
<dbReference type="GO" id="GO:0043953">
    <property type="term" value="P:protein transport by the Tat complex"/>
    <property type="evidence" value="ECO:0007669"/>
    <property type="project" value="UniProtKB-UniRule"/>
</dbReference>
<evidence type="ECO:0000256" key="9">
    <source>
        <dbReference type="HAMAP-Rule" id="MF_00237"/>
    </source>
</evidence>
<dbReference type="GO" id="GO:0008320">
    <property type="term" value="F:protein transmembrane transporter activity"/>
    <property type="evidence" value="ECO:0007669"/>
    <property type="project" value="UniProtKB-UniRule"/>
</dbReference>
<keyword evidence="5 9" id="KW-0653">Protein transport</keyword>
<keyword evidence="3 9" id="KW-1003">Cell membrane</keyword>
<dbReference type="InterPro" id="IPR003369">
    <property type="entry name" value="TatA/B/E"/>
</dbReference>